<keyword evidence="2" id="KW-1185">Reference proteome</keyword>
<proteinExistence type="predicted"/>
<accession>A0A016S5G7</accession>
<dbReference type="EMBL" id="JARK01001624">
    <property type="protein sequence ID" value="EYB85910.1"/>
    <property type="molecule type" value="Genomic_DNA"/>
</dbReference>
<sequence>MCSINSNTIAFFHEKAFTKQIISSTFAEANFTTGLESKKKAFQIIIVYSQLNPISKLMMAKRATGDT</sequence>
<organism evidence="1 2">
    <name type="scientific">Ancylostoma ceylanicum</name>
    <dbReference type="NCBI Taxonomy" id="53326"/>
    <lineage>
        <taxon>Eukaryota</taxon>
        <taxon>Metazoa</taxon>
        <taxon>Ecdysozoa</taxon>
        <taxon>Nematoda</taxon>
        <taxon>Chromadorea</taxon>
        <taxon>Rhabditida</taxon>
        <taxon>Rhabditina</taxon>
        <taxon>Rhabditomorpha</taxon>
        <taxon>Strongyloidea</taxon>
        <taxon>Ancylostomatidae</taxon>
        <taxon>Ancylostomatinae</taxon>
        <taxon>Ancylostoma</taxon>
    </lineage>
</organism>
<protein>
    <submittedName>
        <fullName evidence="1">Uncharacterized protein</fullName>
    </submittedName>
</protein>
<dbReference type="Proteomes" id="UP000024635">
    <property type="component" value="Unassembled WGS sequence"/>
</dbReference>
<name>A0A016S5G7_9BILA</name>
<evidence type="ECO:0000313" key="2">
    <source>
        <dbReference type="Proteomes" id="UP000024635"/>
    </source>
</evidence>
<comment type="caution">
    <text evidence="1">The sequence shown here is derived from an EMBL/GenBank/DDBJ whole genome shotgun (WGS) entry which is preliminary data.</text>
</comment>
<gene>
    <name evidence="1" type="primary">Acey_s0288.g1469</name>
    <name evidence="1" type="ORF">Y032_0288g1469</name>
</gene>
<dbReference type="AlphaFoldDB" id="A0A016S5G7"/>
<reference evidence="2" key="1">
    <citation type="journal article" date="2015" name="Nat. Genet.">
        <title>The genome and transcriptome of the zoonotic hookworm Ancylostoma ceylanicum identify infection-specific gene families.</title>
        <authorList>
            <person name="Schwarz E.M."/>
            <person name="Hu Y."/>
            <person name="Antoshechkin I."/>
            <person name="Miller M.M."/>
            <person name="Sternberg P.W."/>
            <person name="Aroian R.V."/>
        </authorList>
    </citation>
    <scope>NUCLEOTIDE SEQUENCE</scope>
    <source>
        <strain evidence="2">HY135</strain>
    </source>
</reference>
<evidence type="ECO:0000313" key="1">
    <source>
        <dbReference type="EMBL" id="EYB85910.1"/>
    </source>
</evidence>